<protein>
    <recommendedName>
        <fullName evidence="4">SAF domain-containing protein</fullName>
    </recommendedName>
</protein>
<gene>
    <name evidence="2" type="ORF">ACFQDO_19885</name>
</gene>
<accession>A0ABW1JL04</accession>
<dbReference type="RefSeq" id="WP_345717910.1">
    <property type="nucleotide sequence ID" value="NZ_BAABFP010000007.1"/>
</dbReference>
<name>A0ABW1JL04_9ACTN</name>
<sequence>MAHWLDRLAGHVRLPQFMARPVPGAPPSRRLLWLRRSLVPAALTLLVVALAGSTVAVIRYDRPPQLGSPGRVTADLRPTPEEAIAPAASGILVSATLKGDGTIDVVERLHLREPRDVVVLGVQRPAATQDPTSAPEQVPQALGVTLTADGRPVTAPRRVTTEPSFVALTSPSTELVLRYQLVGTTVRSRQSVPGRALTTLAPIGAATEDGLGLTVQLTPQGSTILNLVCPDLSGARAATCATETAGRWRTTTPLSAAPGVTLAQVDLDQ</sequence>
<evidence type="ECO:0000256" key="1">
    <source>
        <dbReference type="SAM" id="Phobius"/>
    </source>
</evidence>
<reference evidence="3" key="1">
    <citation type="journal article" date="2019" name="Int. J. Syst. Evol. Microbiol.">
        <title>The Global Catalogue of Microorganisms (GCM) 10K type strain sequencing project: providing services to taxonomists for standard genome sequencing and annotation.</title>
        <authorList>
            <consortium name="The Broad Institute Genomics Platform"/>
            <consortium name="The Broad Institute Genome Sequencing Center for Infectious Disease"/>
            <person name="Wu L."/>
            <person name="Ma J."/>
        </authorList>
    </citation>
    <scope>NUCLEOTIDE SEQUENCE [LARGE SCALE GENOMIC DNA]</scope>
    <source>
        <strain evidence="3">KACC 14249</strain>
    </source>
</reference>
<keyword evidence="3" id="KW-1185">Reference proteome</keyword>
<keyword evidence="1" id="KW-0812">Transmembrane</keyword>
<proteinExistence type="predicted"/>
<evidence type="ECO:0000313" key="2">
    <source>
        <dbReference type="EMBL" id="MFC6009399.1"/>
    </source>
</evidence>
<dbReference type="EMBL" id="JBHSRD010000008">
    <property type="protein sequence ID" value="MFC6009399.1"/>
    <property type="molecule type" value="Genomic_DNA"/>
</dbReference>
<comment type="caution">
    <text evidence="2">The sequence shown here is derived from an EMBL/GenBank/DDBJ whole genome shotgun (WGS) entry which is preliminary data.</text>
</comment>
<dbReference type="Proteomes" id="UP001596189">
    <property type="component" value="Unassembled WGS sequence"/>
</dbReference>
<evidence type="ECO:0008006" key="4">
    <source>
        <dbReference type="Google" id="ProtNLM"/>
    </source>
</evidence>
<organism evidence="2 3">
    <name type="scientific">Angustibacter luteus</name>
    <dbReference type="NCBI Taxonomy" id="658456"/>
    <lineage>
        <taxon>Bacteria</taxon>
        <taxon>Bacillati</taxon>
        <taxon>Actinomycetota</taxon>
        <taxon>Actinomycetes</taxon>
        <taxon>Kineosporiales</taxon>
        <taxon>Kineosporiaceae</taxon>
    </lineage>
</organism>
<feature type="transmembrane region" description="Helical" evidence="1">
    <location>
        <begin position="38"/>
        <end position="58"/>
    </location>
</feature>
<keyword evidence="1" id="KW-1133">Transmembrane helix</keyword>
<keyword evidence="1" id="KW-0472">Membrane</keyword>
<evidence type="ECO:0000313" key="3">
    <source>
        <dbReference type="Proteomes" id="UP001596189"/>
    </source>
</evidence>